<protein>
    <recommendedName>
        <fullName evidence="4">PEP-CTERM protein-sorting domain-containing protein</fullName>
    </recommendedName>
</protein>
<keyword evidence="3" id="KW-1185">Reference proteome</keyword>
<keyword evidence="1" id="KW-0732">Signal</keyword>
<feature type="signal peptide" evidence="1">
    <location>
        <begin position="1"/>
        <end position="22"/>
    </location>
</feature>
<evidence type="ECO:0008006" key="4">
    <source>
        <dbReference type="Google" id="ProtNLM"/>
    </source>
</evidence>
<dbReference type="EMBL" id="JABBFW010000016">
    <property type="protein sequence ID" value="NML17265.1"/>
    <property type="molecule type" value="Genomic_DNA"/>
</dbReference>
<comment type="caution">
    <text evidence="2">The sequence shown here is derived from an EMBL/GenBank/DDBJ whole genome shotgun (WGS) entry which is preliminary data.</text>
</comment>
<dbReference type="RefSeq" id="WP_169162171.1">
    <property type="nucleotide sequence ID" value="NZ_JABBFW010000016.1"/>
</dbReference>
<gene>
    <name evidence="2" type="ORF">HHL10_20015</name>
</gene>
<reference evidence="2 3" key="1">
    <citation type="submission" date="2020-04" db="EMBL/GenBank/DDBJ databases">
        <title>Azohydromonas sp. isolated from soil.</title>
        <authorList>
            <person name="Dahal R.H."/>
        </authorList>
    </citation>
    <scope>NUCLEOTIDE SEQUENCE [LARGE SCALE GENOMIC DNA]</scope>
    <source>
        <strain evidence="2 3">G-1-1-14</strain>
    </source>
</reference>
<evidence type="ECO:0000256" key="1">
    <source>
        <dbReference type="SAM" id="SignalP"/>
    </source>
</evidence>
<feature type="chain" id="PRO_5032842601" description="PEP-CTERM protein-sorting domain-containing protein" evidence="1">
    <location>
        <begin position="23"/>
        <end position="290"/>
    </location>
</feature>
<evidence type="ECO:0000313" key="3">
    <source>
        <dbReference type="Proteomes" id="UP000574067"/>
    </source>
</evidence>
<dbReference type="Proteomes" id="UP000574067">
    <property type="component" value="Unassembled WGS sequence"/>
</dbReference>
<sequence length="290" mass="30939">MRKSILSLAAALACALVQPVRADIRADLRIENFGYTLIDLDPNDGITPHLDFSLKPDSNWSSGAGAYSKYEYMGSRAPGQLMRVTDNIFDGFKSFIPLSSQVVGPTGRAATDMGGSIHDRSFNLNAQVSSLNAGNPDQRAHTDLYASVGPSGPGSIFGVTPHTQVIWTGDLSMRLEKTLDPGFEQLEEIHGYWSGYTDLDHVQQQTLTISSRENPGERLYQSAFSLSFINDTATSTTSFVSVSVTASGSSNVVRLGAAAPVPEPAGVLLMLCGLGVVAGWSVRARHVTAA</sequence>
<accession>A0A848FEK7</accession>
<evidence type="ECO:0000313" key="2">
    <source>
        <dbReference type="EMBL" id="NML17265.1"/>
    </source>
</evidence>
<dbReference type="AlphaFoldDB" id="A0A848FEK7"/>
<proteinExistence type="predicted"/>
<name>A0A848FEK7_9BURK</name>
<organism evidence="2 3">
    <name type="scientific">Azohydromonas caseinilytica</name>
    <dbReference type="NCBI Taxonomy" id="2728836"/>
    <lineage>
        <taxon>Bacteria</taxon>
        <taxon>Pseudomonadati</taxon>
        <taxon>Pseudomonadota</taxon>
        <taxon>Betaproteobacteria</taxon>
        <taxon>Burkholderiales</taxon>
        <taxon>Sphaerotilaceae</taxon>
        <taxon>Azohydromonas</taxon>
    </lineage>
</organism>